<organism evidence="1 2">
    <name type="scientific">Lasallia pustulata</name>
    <dbReference type="NCBI Taxonomy" id="136370"/>
    <lineage>
        <taxon>Eukaryota</taxon>
        <taxon>Fungi</taxon>
        <taxon>Dikarya</taxon>
        <taxon>Ascomycota</taxon>
        <taxon>Pezizomycotina</taxon>
        <taxon>Lecanoromycetes</taxon>
        <taxon>OSLEUM clade</taxon>
        <taxon>Umbilicariomycetidae</taxon>
        <taxon>Umbilicariales</taxon>
        <taxon>Umbilicariaceae</taxon>
        <taxon>Lasallia</taxon>
    </lineage>
</organism>
<dbReference type="AlphaFoldDB" id="A0A5M8Q262"/>
<reference evidence="1 2" key="1">
    <citation type="submission" date="2019-09" db="EMBL/GenBank/DDBJ databases">
        <title>The hologenome of the rock-dwelling lichen Lasallia pustulata.</title>
        <authorList>
            <person name="Greshake Tzovaras B."/>
            <person name="Segers F."/>
            <person name="Bicker A."/>
            <person name="Dal Grande F."/>
            <person name="Otte J."/>
            <person name="Hankeln T."/>
            <person name="Schmitt I."/>
            <person name="Ebersberger I."/>
        </authorList>
    </citation>
    <scope>NUCLEOTIDE SEQUENCE [LARGE SCALE GENOMIC DNA]</scope>
    <source>
        <strain evidence="1">A1-1</strain>
    </source>
</reference>
<accession>A0A5M8Q262</accession>
<sequence>MGSCIYTIRMGHQRLDHLGGPEAVQALIRGDLPSTDADPLYGGIIFNFWCEGYETVAQLVQTISSTLKDCKCHGGSSVMEPDVFEARVRECDEFLEKYGKPPGPDCFYASAPCRSGPGNL</sequence>
<comment type="caution">
    <text evidence="1">The sequence shown here is derived from an EMBL/GenBank/DDBJ whole genome shotgun (WGS) entry which is preliminary data.</text>
</comment>
<name>A0A5M8Q262_9LECA</name>
<gene>
    <name evidence="1" type="ORF">FRX48_01826</name>
</gene>
<protein>
    <submittedName>
        <fullName evidence="1">Uncharacterized protein</fullName>
    </submittedName>
</protein>
<dbReference type="OrthoDB" id="4062651at2759"/>
<proteinExistence type="predicted"/>
<dbReference type="EMBL" id="VXIT01000002">
    <property type="protein sequence ID" value="KAA6415074.1"/>
    <property type="molecule type" value="Genomic_DNA"/>
</dbReference>
<dbReference type="Proteomes" id="UP000324767">
    <property type="component" value="Unassembled WGS sequence"/>
</dbReference>
<evidence type="ECO:0000313" key="2">
    <source>
        <dbReference type="Proteomes" id="UP000324767"/>
    </source>
</evidence>
<evidence type="ECO:0000313" key="1">
    <source>
        <dbReference type="EMBL" id="KAA6415074.1"/>
    </source>
</evidence>